<comment type="subcellular location">
    <subcellularLocation>
        <location evidence="3">Cytoplasm</location>
    </subcellularLocation>
</comment>
<evidence type="ECO:0000313" key="4">
    <source>
        <dbReference type="EMBL" id="OMO71339.1"/>
    </source>
</evidence>
<dbReference type="PANTHER" id="PTHR20882">
    <property type="entry name" value="CYTOPLASMIC TRNA 2-THIOLATION PROTEIN 2"/>
    <property type="match status" value="1"/>
</dbReference>
<dbReference type="GO" id="GO:0032447">
    <property type="term" value="P:protein urmylation"/>
    <property type="evidence" value="ECO:0007669"/>
    <property type="project" value="UniProtKB-UniRule"/>
</dbReference>
<dbReference type="OrthoDB" id="25129at2759"/>
<dbReference type="GO" id="GO:0016779">
    <property type="term" value="F:nucleotidyltransferase activity"/>
    <property type="evidence" value="ECO:0007669"/>
    <property type="project" value="UniProtKB-UniRule"/>
</dbReference>
<keyword evidence="1 3" id="KW-0963">Cytoplasm</keyword>
<dbReference type="Pfam" id="PF14223">
    <property type="entry name" value="Retrotran_gag_2"/>
    <property type="match status" value="1"/>
</dbReference>
<dbReference type="GO" id="GO:0002143">
    <property type="term" value="P:tRNA wobble position uridine thiolation"/>
    <property type="evidence" value="ECO:0007669"/>
    <property type="project" value="TreeGrafter"/>
</dbReference>
<evidence type="ECO:0000313" key="5">
    <source>
        <dbReference type="Proteomes" id="UP000188268"/>
    </source>
</evidence>
<sequence length="914" mass="101824">MACNSATCNSSGCYKEYDEEQRQPTTRNNGSAAAHKNLCVKCKSNEPVCCGIAGDDARFCKDCFKTNLYGKFKQAVSYNALITPSDKVLVAFSGGPSSRVGLQFVHEMQCRAQNNYDASKDKSLAVFGVGVAFIDESSVHSFTSIEIEKAIEDIRSIVLNLSPPEKELYVVPIENIFSSDSIEGKERLKKLVDGVSDVTGKEDLLVHLRMSALQKVASENGYTRIVLGTCTSRIACHVISATVKGQGYSLSADIQYVDSRWEIPVVLPLRDCPAQELNTLCSLDGLEIVELINGPCSSINGLVSSFVKVLQEENPSRECTIVRTAGKLTPFHFNRIPDIHDSNIPSATRKRLKRQSLNPNGSISSESFCPICNTPLNKSNFLSSLSNLESDQISNNFAAACCSSCQFQILPKDPSLMEQFLSLLPQPLIARAKRGDQGDFRLLRLAHWQGYQHPIFNSSSLLVFRLLLQVAWLGTPKGIAFAGNSHEPRSVASSCLCAMPLGSWLTSFCPSAQKVCFSLVPCGFQPLRVSVIMDETQKSDPKGVLVTDIIPMVSRITEHKLTGPNFLDWSKTIRIYLRSISKDNHLTPTSATRDTRREWLRDDARLFLQIRNSIDIEVLTLINHCEYVKELMEYLEFLYSRKDNLSRIYEVCKGFYRAEQNEQSLQTYFMNFKRIYEELNVLLPFSLDVKVQESQREQMAIMSFLAGLSSQFEIAKSQILSSAEISSLHEVYSRVLRTDTSIAPPAQSSSALASRSDSAKLINWAGSKIDQKSTTGYCVFVGGNLVSWKSKKQNVVSRSSAESEYRDMAQSTSEIMWIFHLLTEVGLKVSLPAKLFCDNQAALHIASNPVFHEGTKHIEIDCHFVREKIQQNLISTGYVKTGEQLGDLFMKVLNGSRLEYLCNKLGMINIYAPA</sequence>
<dbReference type="UniPathway" id="UPA00988"/>
<dbReference type="InterPro" id="IPR014729">
    <property type="entry name" value="Rossmann-like_a/b/a_fold"/>
</dbReference>
<name>A0A1R3HLV9_COCAP</name>
<dbReference type="GO" id="GO:0016783">
    <property type="term" value="F:sulfurtransferase activity"/>
    <property type="evidence" value="ECO:0007669"/>
    <property type="project" value="TreeGrafter"/>
</dbReference>
<reference evidence="4 5" key="1">
    <citation type="submission" date="2013-09" db="EMBL/GenBank/DDBJ databases">
        <title>Corchorus capsularis genome sequencing.</title>
        <authorList>
            <person name="Alam M."/>
            <person name="Haque M.S."/>
            <person name="Islam M.S."/>
            <person name="Emdad E.M."/>
            <person name="Islam M.M."/>
            <person name="Ahmed B."/>
            <person name="Halim A."/>
            <person name="Hossen Q.M.M."/>
            <person name="Hossain M.Z."/>
            <person name="Ahmed R."/>
            <person name="Khan M.M."/>
            <person name="Islam R."/>
            <person name="Rashid M.M."/>
            <person name="Khan S.A."/>
            <person name="Rahman M.S."/>
            <person name="Alam M."/>
        </authorList>
    </citation>
    <scope>NUCLEOTIDE SEQUENCE [LARGE SCALE GENOMIC DNA]</scope>
    <source>
        <strain evidence="5">cv. CVL-1</strain>
        <tissue evidence="4">Whole seedling</tissue>
    </source>
</reference>
<comment type="caution">
    <text evidence="4">The sequence shown here is derived from an EMBL/GenBank/DDBJ whole genome shotgun (WGS) entry which is preliminary data.</text>
</comment>
<dbReference type="SUPFAM" id="SSF52402">
    <property type="entry name" value="Adenine nucleotide alpha hydrolases-like"/>
    <property type="match status" value="1"/>
</dbReference>
<keyword evidence="5" id="KW-1185">Reference proteome</keyword>
<dbReference type="STRING" id="210143.A0A1R3HLV9"/>
<dbReference type="Proteomes" id="UP000188268">
    <property type="component" value="Unassembled WGS sequence"/>
</dbReference>
<comment type="pathway">
    <text evidence="3">tRNA modification; 5-methoxycarbonylmethyl-2-thiouridine-tRNA biosynthesis.</text>
</comment>
<comment type="function">
    <text evidence="3">Plays a central role in 2-thiolation of mcm(5)S(2)U at tRNA wobble positions of tRNA(Lys), tRNA(Glu) and tRNA(Gln). May act by forming a heterodimer with NCS6/CTU1 that ligates sulfur from thiocarboxylated URM1 onto the uridine of tRNAs at wobble position.</text>
</comment>
<dbReference type="HAMAP" id="MF_03054">
    <property type="entry name" value="CTU2"/>
    <property type="match status" value="1"/>
</dbReference>
<accession>A0A1R3HLV9</accession>
<dbReference type="Gramene" id="OMO71339">
    <property type="protein sequence ID" value="OMO71339"/>
    <property type="gene ID" value="CCACVL1_18278"/>
</dbReference>
<dbReference type="AlphaFoldDB" id="A0A1R3HLV9"/>
<dbReference type="Gene3D" id="3.40.50.620">
    <property type="entry name" value="HUPs"/>
    <property type="match status" value="1"/>
</dbReference>
<evidence type="ECO:0000256" key="1">
    <source>
        <dbReference type="ARBA" id="ARBA00022490"/>
    </source>
</evidence>
<dbReference type="EMBL" id="AWWV01011645">
    <property type="protein sequence ID" value="OMO71339.1"/>
    <property type="molecule type" value="Genomic_DNA"/>
</dbReference>
<dbReference type="PANTHER" id="PTHR20882:SF14">
    <property type="entry name" value="CYTOPLASMIC TRNA 2-THIOLATION PROTEIN 2"/>
    <property type="match status" value="1"/>
</dbReference>
<dbReference type="GO" id="GO:0000049">
    <property type="term" value="F:tRNA binding"/>
    <property type="evidence" value="ECO:0007669"/>
    <property type="project" value="InterPro"/>
</dbReference>
<dbReference type="InterPro" id="IPR019407">
    <property type="entry name" value="CTU2"/>
</dbReference>
<protein>
    <recommendedName>
        <fullName evidence="3">Cytoplasmic tRNA 2-thiolation protein 2</fullName>
    </recommendedName>
</protein>
<dbReference type="GO" id="GO:0005829">
    <property type="term" value="C:cytosol"/>
    <property type="evidence" value="ECO:0007669"/>
    <property type="project" value="TreeGrafter"/>
</dbReference>
<organism evidence="4 5">
    <name type="scientific">Corchorus capsularis</name>
    <name type="common">Jute</name>
    <dbReference type="NCBI Taxonomy" id="210143"/>
    <lineage>
        <taxon>Eukaryota</taxon>
        <taxon>Viridiplantae</taxon>
        <taxon>Streptophyta</taxon>
        <taxon>Embryophyta</taxon>
        <taxon>Tracheophyta</taxon>
        <taxon>Spermatophyta</taxon>
        <taxon>Magnoliopsida</taxon>
        <taxon>eudicotyledons</taxon>
        <taxon>Gunneridae</taxon>
        <taxon>Pentapetalae</taxon>
        <taxon>rosids</taxon>
        <taxon>malvids</taxon>
        <taxon>Malvales</taxon>
        <taxon>Malvaceae</taxon>
        <taxon>Grewioideae</taxon>
        <taxon>Apeibeae</taxon>
        <taxon>Corchorus</taxon>
    </lineage>
</organism>
<proteinExistence type="inferred from homology"/>
<evidence type="ECO:0000256" key="3">
    <source>
        <dbReference type="HAMAP-Rule" id="MF_03054"/>
    </source>
</evidence>
<keyword evidence="2 3" id="KW-0819">tRNA processing</keyword>
<evidence type="ECO:0000256" key="2">
    <source>
        <dbReference type="ARBA" id="ARBA00022694"/>
    </source>
</evidence>
<comment type="similarity">
    <text evidence="3">Belongs to the CTU2/NCS2 family.</text>
</comment>
<dbReference type="CDD" id="cd09272">
    <property type="entry name" value="RNase_HI_RT_Ty1"/>
    <property type="match status" value="1"/>
</dbReference>
<gene>
    <name evidence="4" type="ORF">CCACVL1_18278</name>
</gene>